<feature type="domain" description="FAS1" evidence="1">
    <location>
        <begin position="18"/>
        <end position="230"/>
    </location>
</feature>
<reference evidence="2 3" key="1">
    <citation type="submission" date="2016-07" db="EMBL/GenBank/DDBJ databases">
        <title>Genome of Pelobium manganitolerans.</title>
        <authorList>
            <person name="Wu S."/>
            <person name="Wang G."/>
        </authorList>
    </citation>
    <scope>NUCLEOTIDE SEQUENCE [LARGE SCALE GENOMIC DNA]</scope>
    <source>
        <strain evidence="2 3">YS-25</strain>
    </source>
</reference>
<sequence>MGCKKEFSKFYERPESLGPPIYQQLEQKGNFKHLLSAVDKAGYKPILSETGWWTLFAPTDAAFERFYQENNINGDDALSDSLATAIVKYALVYNAYREDQLSNYQTTDNTVIAEGMAFKRKTAYYDGVNQQGDDVHSKTIATNRNVLSRASGNVFTNNSNYKEGDNNNKYIPYFTDKFLATKNLTAADYTSFYPNASAFNGFSVANAQVDPTYKNVEAENGIIHAVDRVITPLNSLDQYINRNSQYSDFAKLLDSLRYYSVNAYVTHQNQVATGSSDSVYVKGYDGRLAFSANNENYQTPGVSSFINTLAQKESWSMMAPTNAALAAYRAKILGKYNNTFFGSTPASILIDFLNSHMWPDALWPSQFSTNPNYLEENASISINNVVDKKVLSNGIFYGVNEANKANVFRTVYGVPYLDPKASMTYNAFKDLGTGIKAYTLQPGVRQTILVMPDNVLAAAGWRYNESSASGSNTAWGYKSASSSSYSHSPIHKENIMAMISTGVLLTPTAELTSFAGEGIVETKNGAYIKYKNGKIQTSGTLDTGVDLNITSSDNSSINGSVYYVDGLLSFTEKNVGDQIEKLATLYPANYSLFLQLLKDGGTDVYNETTKAVTGVKTGTDYKYTFFIPSNAAITQAVKDGVLSGNTSTGVLKKTKDLRAPDFELIRKFVLYHIVNGESIASDGKKTDSYLTLLQADDGSPTLLSVSNDPGDLTVIGYHNSNAKVIEAASNQLGNRSVIHSINNYLDYNKN</sequence>
<accession>A0A419S2A5</accession>
<protein>
    <recommendedName>
        <fullName evidence="1">FAS1 domain-containing protein</fullName>
    </recommendedName>
</protein>
<gene>
    <name evidence="2" type="ORF">BCY91_11315</name>
</gene>
<proteinExistence type="predicted"/>
<dbReference type="PANTHER" id="PTHR10900:SF77">
    <property type="entry name" value="FI19380P1"/>
    <property type="match status" value="1"/>
</dbReference>
<dbReference type="PANTHER" id="PTHR10900">
    <property type="entry name" value="PERIOSTIN-RELATED"/>
    <property type="match status" value="1"/>
</dbReference>
<organism evidence="2 3">
    <name type="scientific">Pelobium manganitolerans</name>
    <dbReference type="NCBI Taxonomy" id="1842495"/>
    <lineage>
        <taxon>Bacteria</taxon>
        <taxon>Pseudomonadati</taxon>
        <taxon>Bacteroidota</taxon>
        <taxon>Sphingobacteriia</taxon>
        <taxon>Sphingobacteriales</taxon>
        <taxon>Sphingobacteriaceae</taxon>
        <taxon>Pelobium</taxon>
    </lineage>
</organism>
<dbReference type="InterPro" id="IPR050904">
    <property type="entry name" value="Adhesion/Biosynth-related"/>
</dbReference>
<dbReference type="AlphaFoldDB" id="A0A419S2A5"/>
<keyword evidence="3" id="KW-1185">Reference proteome</keyword>
<dbReference type="Proteomes" id="UP000283433">
    <property type="component" value="Unassembled WGS sequence"/>
</dbReference>
<dbReference type="Pfam" id="PF02469">
    <property type="entry name" value="Fasciclin"/>
    <property type="match status" value="2"/>
</dbReference>
<dbReference type="EMBL" id="MBTA01000029">
    <property type="protein sequence ID" value="RKD12827.1"/>
    <property type="molecule type" value="Genomic_DNA"/>
</dbReference>
<dbReference type="InterPro" id="IPR036378">
    <property type="entry name" value="FAS1_dom_sf"/>
</dbReference>
<evidence type="ECO:0000259" key="1">
    <source>
        <dbReference type="PROSITE" id="PS50213"/>
    </source>
</evidence>
<dbReference type="InterPro" id="IPR000782">
    <property type="entry name" value="FAS1_domain"/>
</dbReference>
<evidence type="ECO:0000313" key="3">
    <source>
        <dbReference type="Proteomes" id="UP000283433"/>
    </source>
</evidence>
<dbReference type="Gene3D" id="2.30.180.10">
    <property type="entry name" value="FAS1 domain"/>
    <property type="match status" value="2"/>
</dbReference>
<dbReference type="PROSITE" id="PS50213">
    <property type="entry name" value="FAS1"/>
    <property type="match status" value="2"/>
</dbReference>
<feature type="domain" description="FAS1" evidence="1">
    <location>
        <begin position="577"/>
        <end position="745"/>
    </location>
</feature>
<evidence type="ECO:0000313" key="2">
    <source>
        <dbReference type="EMBL" id="RKD12827.1"/>
    </source>
</evidence>
<dbReference type="SMART" id="SM00554">
    <property type="entry name" value="FAS1"/>
    <property type="match status" value="2"/>
</dbReference>
<dbReference type="SUPFAM" id="SSF82153">
    <property type="entry name" value="FAS1 domain"/>
    <property type="match status" value="3"/>
</dbReference>
<name>A0A419S2A5_9SPHI</name>
<comment type="caution">
    <text evidence="2">The sequence shown here is derived from an EMBL/GenBank/DDBJ whole genome shotgun (WGS) entry which is preliminary data.</text>
</comment>